<evidence type="ECO:0000256" key="5">
    <source>
        <dbReference type="ARBA" id="ARBA00022989"/>
    </source>
</evidence>
<dbReference type="InterPro" id="IPR002159">
    <property type="entry name" value="CD36_fam"/>
</dbReference>
<feature type="transmembrane region" description="Helical" evidence="8">
    <location>
        <begin position="438"/>
        <end position="458"/>
    </location>
</feature>
<dbReference type="GO" id="GO:0005886">
    <property type="term" value="C:plasma membrane"/>
    <property type="evidence" value="ECO:0007669"/>
    <property type="project" value="UniProtKB-SubCell"/>
</dbReference>
<keyword evidence="4 8" id="KW-0812">Transmembrane</keyword>
<comment type="subcellular location">
    <subcellularLocation>
        <location evidence="1">Cell membrane</location>
    </subcellularLocation>
</comment>
<evidence type="ECO:0000256" key="2">
    <source>
        <dbReference type="ARBA" id="ARBA00010532"/>
    </source>
</evidence>
<dbReference type="PANTHER" id="PTHR11923:SF114">
    <property type="entry name" value="FI02050P-RELATED"/>
    <property type="match status" value="1"/>
</dbReference>
<dbReference type="GO" id="GO:0005737">
    <property type="term" value="C:cytoplasm"/>
    <property type="evidence" value="ECO:0007669"/>
    <property type="project" value="TreeGrafter"/>
</dbReference>
<organism evidence="9">
    <name type="scientific">Menopon gallinae</name>
    <name type="common">poultry shaft louse</name>
    <dbReference type="NCBI Taxonomy" id="328185"/>
    <lineage>
        <taxon>Eukaryota</taxon>
        <taxon>Metazoa</taxon>
        <taxon>Ecdysozoa</taxon>
        <taxon>Arthropoda</taxon>
        <taxon>Hexapoda</taxon>
        <taxon>Insecta</taxon>
        <taxon>Pterygota</taxon>
        <taxon>Neoptera</taxon>
        <taxon>Paraneoptera</taxon>
        <taxon>Psocodea</taxon>
        <taxon>Troctomorpha</taxon>
        <taxon>Phthiraptera</taxon>
        <taxon>Amblycera</taxon>
        <taxon>Menoponidae</taxon>
        <taxon>Menopon</taxon>
    </lineage>
</organism>
<proteinExistence type="inferred from homology"/>
<dbReference type="EMBL" id="JARGDH010000005">
    <property type="protein sequence ID" value="KAL0266954.1"/>
    <property type="molecule type" value="Genomic_DNA"/>
</dbReference>
<keyword evidence="7" id="KW-0325">Glycoprotein</keyword>
<keyword evidence="6 8" id="KW-0472">Membrane</keyword>
<evidence type="ECO:0000256" key="7">
    <source>
        <dbReference type="ARBA" id="ARBA00023180"/>
    </source>
</evidence>
<comment type="caution">
    <text evidence="9">The sequence shown here is derived from an EMBL/GenBank/DDBJ whole genome shotgun (WGS) entry which is preliminary data.</text>
</comment>
<dbReference type="PRINTS" id="PR01609">
    <property type="entry name" value="CD36FAMILY"/>
</dbReference>
<dbReference type="PANTHER" id="PTHR11923">
    <property type="entry name" value="SCAVENGER RECEPTOR CLASS B TYPE-1 SR-B1"/>
    <property type="match status" value="1"/>
</dbReference>
<evidence type="ECO:0000256" key="6">
    <source>
        <dbReference type="ARBA" id="ARBA00023136"/>
    </source>
</evidence>
<keyword evidence="3" id="KW-1003">Cell membrane</keyword>
<evidence type="ECO:0000256" key="1">
    <source>
        <dbReference type="ARBA" id="ARBA00004236"/>
    </source>
</evidence>
<dbReference type="Pfam" id="PF01130">
    <property type="entry name" value="CD36"/>
    <property type="match status" value="1"/>
</dbReference>
<gene>
    <name evidence="9" type="ORF">PYX00_009356</name>
</gene>
<accession>A0AAW2HAQ5</accession>
<name>A0AAW2HAQ5_9NEOP</name>
<evidence type="ECO:0000256" key="8">
    <source>
        <dbReference type="SAM" id="Phobius"/>
    </source>
</evidence>
<evidence type="ECO:0000256" key="4">
    <source>
        <dbReference type="ARBA" id="ARBA00022692"/>
    </source>
</evidence>
<evidence type="ECO:0000313" key="9">
    <source>
        <dbReference type="EMBL" id="KAL0266954.1"/>
    </source>
</evidence>
<protein>
    <submittedName>
        <fullName evidence="9">Uncharacterized protein</fullName>
    </submittedName>
</protein>
<reference evidence="9" key="1">
    <citation type="journal article" date="2024" name="Gigascience">
        <title>Chromosome-level genome of the poultry shaft louse Menopon gallinae provides insight into the host-switching and adaptive evolution of parasitic lice.</title>
        <authorList>
            <person name="Xu Y."/>
            <person name="Ma L."/>
            <person name="Liu S."/>
            <person name="Liang Y."/>
            <person name="Liu Q."/>
            <person name="He Z."/>
            <person name="Tian L."/>
            <person name="Duan Y."/>
            <person name="Cai W."/>
            <person name="Li H."/>
            <person name="Song F."/>
        </authorList>
    </citation>
    <scope>NUCLEOTIDE SEQUENCE</scope>
    <source>
        <strain evidence="9">Cailab_2023a</strain>
    </source>
</reference>
<keyword evidence="5 8" id="KW-1133">Transmembrane helix</keyword>
<comment type="similarity">
    <text evidence="2">Belongs to the CD36 family.</text>
</comment>
<dbReference type="GO" id="GO:0005044">
    <property type="term" value="F:scavenger receptor activity"/>
    <property type="evidence" value="ECO:0007669"/>
    <property type="project" value="TreeGrafter"/>
</dbReference>
<dbReference type="AlphaFoldDB" id="A0AAW2HAQ5"/>
<sequence length="478" mass="54344">MNWKRVISLLGSSSLFLALALGWSHIFSLIRRQFTLTPSSLGYKMWSNIPVPIYMEFYIFDWVNAKEFELNPSVVKPRFKEVGPFVYREDHGRVNVSWSEDGSTISYNQTRTWKFIPEESENLSVPITNLNGIALTIGYMSRTWKLDLHRKIANTLINTYEGLFVTAPAENWLFKGITHNLLERLNVLRKVVHIPIPYEKFGWFYERNGSAEFEGCFMIKTGINDIYELGDLVTWNGMTKTDYFEDECGDVKGSAGELLAPVKKYQTSITAFSADLCSYLSLNYAGDVTVKGVNGQLYEGDGSVFDDGKLYPKNRCFTTGDPTPAGTRNVSGCKFGSPAFVSFPHFYLADPVYRNMIDGMDPNKEKHCFRMKIEPRTGVPLEINAAIQINFLLKPYKECKIYENVKEVYIPMLWFKQRAEISPTLAVMINLFNFMEDYGGVILFCLAEGLLLIIALVLSSKRDSVTSRNEINNFAANG</sequence>
<evidence type="ECO:0000256" key="3">
    <source>
        <dbReference type="ARBA" id="ARBA00022475"/>
    </source>
</evidence>